<dbReference type="PROSITE" id="PS51257">
    <property type="entry name" value="PROKAR_LIPOPROTEIN"/>
    <property type="match status" value="1"/>
</dbReference>
<dbReference type="RefSeq" id="WP_095654247.1">
    <property type="nucleotide sequence ID" value="NZ_NPOA01000002.1"/>
</dbReference>
<evidence type="ECO:0000256" key="6">
    <source>
        <dbReference type="SAM" id="SignalP"/>
    </source>
</evidence>
<feature type="chain" id="PRO_5012629701" evidence="6">
    <location>
        <begin position="23"/>
        <end position="629"/>
    </location>
</feature>
<comment type="subcellular location">
    <subcellularLocation>
        <location evidence="1">Cell membrane</location>
        <topology evidence="1">Lipid-anchor</topology>
    </subcellularLocation>
</comment>
<evidence type="ECO:0000256" key="3">
    <source>
        <dbReference type="ARBA" id="ARBA00022448"/>
    </source>
</evidence>
<evidence type="ECO:0000259" key="7">
    <source>
        <dbReference type="Pfam" id="PF00496"/>
    </source>
</evidence>
<evidence type="ECO:0000313" key="8">
    <source>
        <dbReference type="EMBL" id="PAV30916.1"/>
    </source>
</evidence>
<evidence type="ECO:0000256" key="1">
    <source>
        <dbReference type="ARBA" id="ARBA00004193"/>
    </source>
</evidence>
<organism evidence="8 9">
    <name type="scientific">Virgibacillus profundi</name>
    <dbReference type="NCBI Taxonomy" id="2024555"/>
    <lineage>
        <taxon>Bacteria</taxon>
        <taxon>Bacillati</taxon>
        <taxon>Bacillota</taxon>
        <taxon>Bacilli</taxon>
        <taxon>Bacillales</taxon>
        <taxon>Bacillaceae</taxon>
        <taxon>Virgibacillus</taxon>
    </lineage>
</organism>
<feature type="domain" description="Solute-binding protein family 5" evidence="7">
    <location>
        <begin position="142"/>
        <end position="536"/>
    </location>
</feature>
<gene>
    <name evidence="8" type="ORF">CIL05_04165</name>
</gene>
<proteinExistence type="inferred from homology"/>
<protein>
    <submittedName>
        <fullName evidence="8">Oligopeptide ABC transporter substrate-binding protein</fullName>
    </submittedName>
</protein>
<dbReference type="InterPro" id="IPR023765">
    <property type="entry name" value="SBP_5_CS"/>
</dbReference>
<dbReference type="NCBIfam" id="NF045467">
    <property type="entry name" value="Opp4A"/>
    <property type="match status" value="1"/>
</dbReference>
<dbReference type="SUPFAM" id="SSF53850">
    <property type="entry name" value="Periplasmic binding protein-like II"/>
    <property type="match status" value="1"/>
</dbReference>
<evidence type="ECO:0000313" key="9">
    <source>
        <dbReference type="Proteomes" id="UP000218887"/>
    </source>
</evidence>
<reference evidence="8 9" key="1">
    <citation type="submission" date="2017-08" db="EMBL/GenBank/DDBJ databases">
        <title>Virgibacillus indicus sp. nov. and Virgibacillus profoundi sp. nov, two moderately halophilic bacteria isolated from marine sediment by using the Microfluidic Streak Plate.</title>
        <authorList>
            <person name="Xu B."/>
            <person name="Hu B."/>
            <person name="Wang J."/>
            <person name="Zhu Y."/>
            <person name="Huang L."/>
            <person name="Du W."/>
            <person name="Huang Y."/>
        </authorList>
    </citation>
    <scope>NUCLEOTIDE SEQUENCE [LARGE SCALE GENOMIC DNA]</scope>
    <source>
        <strain evidence="8 9">IO3-P3-H5</strain>
    </source>
</reference>
<dbReference type="CDD" id="cd08510">
    <property type="entry name" value="PBP2_Lactococcal_OppA_like"/>
    <property type="match status" value="1"/>
</dbReference>
<dbReference type="AlphaFoldDB" id="A0A2A2IHX9"/>
<keyword evidence="4 6" id="KW-0732">Signal</keyword>
<dbReference type="GO" id="GO:0043190">
    <property type="term" value="C:ATP-binding cassette (ABC) transporter complex"/>
    <property type="evidence" value="ECO:0007669"/>
    <property type="project" value="InterPro"/>
</dbReference>
<dbReference type="InterPro" id="IPR030678">
    <property type="entry name" value="Peptide/Ni-bd"/>
</dbReference>
<dbReference type="GO" id="GO:0015833">
    <property type="term" value="P:peptide transport"/>
    <property type="evidence" value="ECO:0007669"/>
    <property type="project" value="TreeGrafter"/>
</dbReference>
<dbReference type="PROSITE" id="PS01040">
    <property type="entry name" value="SBP_BACTERIAL_5"/>
    <property type="match status" value="1"/>
</dbReference>
<dbReference type="EMBL" id="NPOA01000002">
    <property type="protein sequence ID" value="PAV30916.1"/>
    <property type="molecule type" value="Genomic_DNA"/>
</dbReference>
<dbReference type="PIRSF" id="PIRSF002741">
    <property type="entry name" value="MppA"/>
    <property type="match status" value="1"/>
</dbReference>
<feature type="compositionally biased region" description="Acidic residues" evidence="5">
    <location>
        <begin position="28"/>
        <end position="70"/>
    </location>
</feature>
<dbReference type="PANTHER" id="PTHR30290:SF9">
    <property type="entry name" value="OLIGOPEPTIDE-BINDING PROTEIN APPA"/>
    <property type="match status" value="1"/>
</dbReference>
<comment type="caution">
    <text evidence="8">The sequence shown here is derived from an EMBL/GenBank/DDBJ whole genome shotgun (WGS) entry which is preliminary data.</text>
</comment>
<dbReference type="Pfam" id="PF00496">
    <property type="entry name" value="SBP_bac_5"/>
    <property type="match status" value="1"/>
</dbReference>
<evidence type="ECO:0000256" key="4">
    <source>
        <dbReference type="ARBA" id="ARBA00022729"/>
    </source>
</evidence>
<keyword evidence="3" id="KW-0813">Transport</keyword>
<dbReference type="InterPro" id="IPR050034">
    <property type="entry name" value="Opp4A"/>
</dbReference>
<dbReference type="Gene3D" id="3.10.105.10">
    <property type="entry name" value="Dipeptide-binding Protein, Domain 3"/>
    <property type="match status" value="1"/>
</dbReference>
<name>A0A2A2IHX9_9BACI</name>
<dbReference type="Proteomes" id="UP000218887">
    <property type="component" value="Unassembled WGS sequence"/>
</dbReference>
<dbReference type="InterPro" id="IPR000914">
    <property type="entry name" value="SBP_5_dom"/>
</dbReference>
<comment type="similarity">
    <text evidence="2">Belongs to the bacterial solute-binding protein 5 family.</text>
</comment>
<dbReference type="GO" id="GO:0042597">
    <property type="term" value="C:periplasmic space"/>
    <property type="evidence" value="ECO:0007669"/>
    <property type="project" value="UniProtKB-ARBA"/>
</dbReference>
<sequence length="629" mass="69600">MKKISFSKALFALMLILLLALAACSGGSDDEGSDDSGSDDTGTEEGTDEGSDEGAEDEGGDEEPAEEDDGLYSVEDFAPSKTNEGEAIEGGTLNFGLVSSSAFEGTLNWNFYAGAPDAEILAWFDESLLGNDEKYRYNNDGAATYEISDDNRTYTFTIKDNVNWHDGEPVTAEDWAYSYEVIGHPEYTGVRYGSDFTNIEGMEAYHNGEADSISGIEIVDEKTLKITFIKATPSLLTGSIWPYAMPKHVFQDIPVAEMQESAAVRENPIGMGPFKVETITPGESVTYVKNEDYWQGEPKLDGVTLKVINPNTVVQALETGEVDMVDSFPTDQYPDNAEMSNVEFLGMTDLYYAYIGFKLGSWDAEAGEVATDDSMKMSDVNLRRAMWYAVDNNAVAENFYNGLRWAADTLIAPSHPEFRDESIEAPTYDPEEAKKILDEAGYEDTDGDGMRENPEGEELVINYAAMEGGDVAEPLANYYMQAWEAVGLNVQLLDGRLQEFNAFYDRVGRTGEDDPAVDIYQGAWGVGFDVDPRGLYGRDAMFNFSRYSSEENDQLLEDGVSEEAFDVEYRQQVYSDWQQLMVDEVPVFPTLYSAVLAPVNNRVQNYSIAVDWNAPHEISVTAEEPVVAE</sequence>
<dbReference type="InterPro" id="IPR039424">
    <property type="entry name" value="SBP_5"/>
</dbReference>
<evidence type="ECO:0000256" key="5">
    <source>
        <dbReference type="SAM" id="MobiDB-lite"/>
    </source>
</evidence>
<feature type="region of interest" description="Disordered" evidence="5">
    <location>
        <begin position="27"/>
        <end position="71"/>
    </location>
</feature>
<evidence type="ECO:0000256" key="2">
    <source>
        <dbReference type="ARBA" id="ARBA00005695"/>
    </source>
</evidence>
<dbReference type="GO" id="GO:1904680">
    <property type="term" value="F:peptide transmembrane transporter activity"/>
    <property type="evidence" value="ECO:0007669"/>
    <property type="project" value="TreeGrafter"/>
</dbReference>
<feature type="signal peptide" evidence="6">
    <location>
        <begin position="1"/>
        <end position="22"/>
    </location>
</feature>
<dbReference type="Gene3D" id="3.40.190.10">
    <property type="entry name" value="Periplasmic binding protein-like II"/>
    <property type="match status" value="1"/>
</dbReference>
<dbReference type="PANTHER" id="PTHR30290">
    <property type="entry name" value="PERIPLASMIC BINDING COMPONENT OF ABC TRANSPORTER"/>
    <property type="match status" value="1"/>
</dbReference>
<dbReference type="OrthoDB" id="9796817at2"/>
<keyword evidence="9" id="KW-1185">Reference proteome</keyword>
<accession>A0A2A2IHX9</accession>